<dbReference type="Proteomes" id="UP000182584">
    <property type="component" value="Unassembled WGS sequence"/>
</dbReference>
<dbReference type="Pfam" id="PF00072">
    <property type="entry name" value="Response_reg"/>
    <property type="match status" value="1"/>
</dbReference>
<dbReference type="AlphaFoldDB" id="A0A1H9NXU7"/>
<evidence type="ECO:0000313" key="7">
    <source>
        <dbReference type="Proteomes" id="UP000182584"/>
    </source>
</evidence>
<evidence type="ECO:0000313" key="6">
    <source>
        <dbReference type="EMBL" id="SER40748.1"/>
    </source>
</evidence>
<comment type="function">
    <text evidence="2">May play the central regulatory role in sporulation. It may be an element of the effector pathway responsible for the activation of sporulation genes in response to nutritional stress. Spo0A may act in concert with spo0H (a sigma factor) to control the expression of some genes that are critical to the sporulation process.</text>
</comment>
<gene>
    <name evidence="6" type="ORF">SAMN04487884_10566</name>
</gene>
<feature type="modified residue" description="4-aspartylphosphate" evidence="3">
    <location>
        <position position="53"/>
    </location>
</feature>
<dbReference type="Gene3D" id="2.40.50.1020">
    <property type="entry name" value="LytTr DNA-binding domain"/>
    <property type="match status" value="1"/>
</dbReference>
<dbReference type="PROSITE" id="PS50930">
    <property type="entry name" value="HTH_LYTTR"/>
    <property type="match status" value="1"/>
</dbReference>
<evidence type="ECO:0000256" key="3">
    <source>
        <dbReference type="PROSITE-ProRule" id="PRU00169"/>
    </source>
</evidence>
<dbReference type="InterPro" id="IPR011006">
    <property type="entry name" value="CheY-like_superfamily"/>
</dbReference>
<dbReference type="GO" id="GO:0000156">
    <property type="term" value="F:phosphorelay response regulator activity"/>
    <property type="evidence" value="ECO:0007669"/>
    <property type="project" value="InterPro"/>
</dbReference>
<evidence type="ECO:0000259" key="4">
    <source>
        <dbReference type="PROSITE" id="PS50110"/>
    </source>
</evidence>
<accession>A0A1H9NXU7</accession>
<keyword evidence="3" id="KW-0597">Phosphoprotein</keyword>
<organism evidence="6 7">
    <name type="scientific">Butyrivibrio fibrisolvens</name>
    <dbReference type="NCBI Taxonomy" id="831"/>
    <lineage>
        <taxon>Bacteria</taxon>
        <taxon>Bacillati</taxon>
        <taxon>Bacillota</taxon>
        <taxon>Clostridia</taxon>
        <taxon>Lachnospirales</taxon>
        <taxon>Lachnospiraceae</taxon>
        <taxon>Butyrivibrio</taxon>
    </lineage>
</organism>
<dbReference type="PROSITE" id="PS50110">
    <property type="entry name" value="RESPONSE_REGULATORY"/>
    <property type="match status" value="1"/>
</dbReference>
<dbReference type="SMART" id="SM00850">
    <property type="entry name" value="LytTR"/>
    <property type="match status" value="1"/>
</dbReference>
<name>A0A1H9NXU7_BUTFI</name>
<dbReference type="GO" id="GO:0003677">
    <property type="term" value="F:DNA binding"/>
    <property type="evidence" value="ECO:0007669"/>
    <property type="project" value="InterPro"/>
</dbReference>
<feature type="domain" description="HTH LytTR-type" evidence="5">
    <location>
        <begin position="137"/>
        <end position="226"/>
    </location>
</feature>
<dbReference type="Gene3D" id="3.40.50.2300">
    <property type="match status" value="1"/>
</dbReference>
<sequence length="231" mass="26860">MRVAILDDEQIFVDSLYKLLWKEMNFELFTYTDPNKLLEDYSLGKRFDIIFCDVIMEPFNGIEVGKKIRTYDSTCFIIYLTSDLSSAPKGYEVNAFRYLIKPIDEKSLSDTLESIRQEIRSKKKRLLRIDASFGSMILNTADILYIEANNKDTAVYTDDDSITVRKNLTDFEEELSGQHFCRIHRSILVNLERISQYDSSHITLDNGNSLALSRRRYKDFESAFNAFISGE</sequence>
<dbReference type="InterPro" id="IPR001789">
    <property type="entry name" value="Sig_transdc_resp-reg_receiver"/>
</dbReference>
<dbReference type="SMART" id="SM00448">
    <property type="entry name" value="REC"/>
    <property type="match status" value="1"/>
</dbReference>
<feature type="domain" description="Response regulatory" evidence="4">
    <location>
        <begin position="2"/>
        <end position="116"/>
    </location>
</feature>
<dbReference type="OrthoDB" id="9774865at2"/>
<evidence type="ECO:0000256" key="1">
    <source>
        <dbReference type="ARBA" id="ARBA00018672"/>
    </source>
</evidence>
<proteinExistence type="predicted"/>
<dbReference type="RefSeq" id="WP_074754832.1">
    <property type="nucleotide sequence ID" value="NZ_FOGJ01000005.1"/>
</dbReference>
<evidence type="ECO:0000259" key="5">
    <source>
        <dbReference type="PROSITE" id="PS50930"/>
    </source>
</evidence>
<dbReference type="EMBL" id="FOGJ01000005">
    <property type="protein sequence ID" value="SER40748.1"/>
    <property type="molecule type" value="Genomic_DNA"/>
</dbReference>
<dbReference type="eggNOG" id="COG3279">
    <property type="taxonomic scope" value="Bacteria"/>
</dbReference>
<dbReference type="InterPro" id="IPR046947">
    <property type="entry name" value="LytR-like"/>
</dbReference>
<dbReference type="SUPFAM" id="SSF52172">
    <property type="entry name" value="CheY-like"/>
    <property type="match status" value="1"/>
</dbReference>
<dbReference type="PANTHER" id="PTHR37299">
    <property type="entry name" value="TRANSCRIPTIONAL REGULATOR-RELATED"/>
    <property type="match status" value="1"/>
</dbReference>
<protein>
    <recommendedName>
        <fullName evidence="1">Stage 0 sporulation protein A homolog</fullName>
    </recommendedName>
</protein>
<dbReference type="Pfam" id="PF04397">
    <property type="entry name" value="LytTR"/>
    <property type="match status" value="1"/>
</dbReference>
<evidence type="ECO:0000256" key="2">
    <source>
        <dbReference type="ARBA" id="ARBA00024867"/>
    </source>
</evidence>
<dbReference type="PANTHER" id="PTHR37299:SF1">
    <property type="entry name" value="STAGE 0 SPORULATION PROTEIN A HOMOLOG"/>
    <property type="match status" value="1"/>
</dbReference>
<dbReference type="InterPro" id="IPR007492">
    <property type="entry name" value="LytTR_DNA-bd_dom"/>
</dbReference>
<reference evidence="6 7" key="1">
    <citation type="submission" date="2016-10" db="EMBL/GenBank/DDBJ databases">
        <authorList>
            <person name="de Groot N.N."/>
        </authorList>
    </citation>
    <scope>NUCLEOTIDE SEQUENCE [LARGE SCALE GENOMIC DNA]</scope>
    <source>
        <strain evidence="6 7">AR40</strain>
    </source>
</reference>